<keyword evidence="3" id="KW-0597">Phosphoprotein</keyword>
<evidence type="ECO:0000256" key="1">
    <source>
        <dbReference type="ARBA" id="ARBA00000085"/>
    </source>
</evidence>
<dbReference type="InterPro" id="IPR003594">
    <property type="entry name" value="HATPase_dom"/>
</dbReference>
<keyword evidence="11" id="KW-1185">Reference proteome</keyword>
<dbReference type="PROSITE" id="PS50109">
    <property type="entry name" value="HIS_KIN"/>
    <property type="match status" value="1"/>
</dbReference>
<dbReference type="Pfam" id="PF12282">
    <property type="entry name" value="GAF_PdtaS"/>
    <property type="match status" value="1"/>
</dbReference>
<dbReference type="PANTHER" id="PTHR41523">
    <property type="entry name" value="TWO-COMPONENT SYSTEM SENSOR PROTEIN"/>
    <property type="match status" value="1"/>
</dbReference>
<dbReference type="InterPro" id="IPR011495">
    <property type="entry name" value="Sig_transdc_His_kin_sub2_dim/P"/>
</dbReference>
<dbReference type="Gene3D" id="3.30.450.20">
    <property type="entry name" value="PAS domain"/>
    <property type="match status" value="1"/>
</dbReference>
<evidence type="ECO:0000256" key="2">
    <source>
        <dbReference type="ARBA" id="ARBA00012438"/>
    </source>
</evidence>
<dbReference type="Proteomes" id="UP000324646">
    <property type="component" value="Chromosome"/>
</dbReference>
<feature type="domain" description="Histidine kinase" evidence="9">
    <location>
        <begin position="278"/>
        <end position="469"/>
    </location>
</feature>
<organism evidence="10 11">
    <name type="scientific">Crassaminicella thermophila</name>
    <dbReference type="NCBI Taxonomy" id="2599308"/>
    <lineage>
        <taxon>Bacteria</taxon>
        <taxon>Bacillati</taxon>
        <taxon>Bacillota</taxon>
        <taxon>Clostridia</taxon>
        <taxon>Eubacteriales</taxon>
        <taxon>Clostridiaceae</taxon>
        <taxon>Crassaminicella</taxon>
    </lineage>
</organism>
<keyword evidence="6 10" id="KW-0418">Kinase</keyword>
<keyword evidence="5" id="KW-0547">Nucleotide-binding</keyword>
<evidence type="ECO:0000256" key="3">
    <source>
        <dbReference type="ARBA" id="ARBA00022553"/>
    </source>
</evidence>
<proteinExistence type="predicted"/>
<dbReference type="SUPFAM" id="SSF55874">
    <property type="entry name" value="ATPase domain of HSP90 chaperone/DNA topoisomerase II/histidine kinase"/>
    <property type="match status" value="1"/>
</dbReference>
<evidence type="ECO:0000259" key="9">
    <source>
        <dbReference type="PROSITE" id="PS50109"/>
    </source>
</evidence>
<gene>
    <name evidence="10" type="ORF">FQB35_10090</name>
</gene>
<dbReference type="EMBL" id="CP042243">
    <property type="protein sequence ID" value="QEK12650.1"/>
    <property type="molecule type" value="Genomic_DNA"/>
</dbReference>
<dbReference type="InterPro" id="IPR035965">
    <property type="entry name" value="PAS-like_dom_sf"/>
</dbReference>
<evidence type="ECO:0000313" key="11">
    <source>
        <dbReference type="Proteomes" id="UP000324646"/>
    </source>
</evidence>
<dbReference type="Pfam" id="PF02518">
    <property type="entry name" value="HATPase_c"/>
    <property type="match status" value="1"/>
</dbReference>
<dbReference type="Pfam" id="PF07568">
    <property type="entry name" value="HisKA_2"/>
    <property type="match status" value="1"/>
</dbReference>
<dbReference type="GO" id="GO:0005524">
    <property type="term" value="F:ATP binding"/>
    <property type="evidence" value="ECO:0007669"/>
    <property type="project" value="UniProtKB-KW"/>
</dbReference>
<dbReference type="Gene3D" id="3.30.565.10">
    <property type="entry name" value="Histidine kinase-like ATPase, C-terminal domain"/>
    <property type="match status" value="1"/>
</dbReference>
<evidence type="ECO:0000256" key="8">
    <source>
        <dbReference type="ARBA" id="ARBA00023012"/>
    </source>
</evidence>
<dbReference type="InterPro" id="IPR036890">
    <property type="entry name" value="HATPase_C_sf"/>
</dbReference>
<dbReference type="AlphaFoldDB" id="A0A5C0SEQ8"/>
<keyword evidence="7" id="KW-0067">ATP-binding</keyword>
<dbReference type="InterPro" id="IPR022066">
    <property type="entry name" value="PdtaS_GAF"/>
</dbReference>
<evidence type="ECO:0000256" key="6">
    <source>
        <dbReference type="ARBA" id="ARBA00022777"/>
    </source>
</evidence>
<dbReference type="KEGG" id="crs:FQB35_10090"/>
<dbReference type="RefSeq" id="WP_148809801.1">
    <property type="nucleotide sequence ID" value="NZ_CP042243.1"/>
</dbReference>
<evidence type="ECO:0000256" key="4">
    <source>
        <dbReference type="ARBA" id="ARBA00022679"/>
    </source>
</evidence>
<protein>
    <recommendedName>
        <fullName evidence="2">histidine kinase</fullName>
        <ecNumber evidence="2">2.7.13.3</ecNumber>
    </recommendedName>
</protein>
<dbReference type="EC" id="2.7.13.3" evidence="2"/>
<dbReference type="OrthoDB" id="9767435at2"/>
<sequence>MLKEICRKYTDLSYSDIKKLENTAEMLPIIADLVRADVFIDCLVRDSDVAIVVAEAKPFTGQSMYESSVVGQLAYRKDEPAALRTLEIGMATRDLKAVTQEKKTVIQNTIPIKNEQEKVIGVLIMEQDATEHLAKKRQMEILSETAEQLGETLLTFKDHENNITKHINDAIVIFNKSGISTYANPGAIELYRKLGYKDEIVGMNFENLVLDGISFKKIIVDSSFETSEVKIGNLSLQTKYAAMKQKNKVVGVIMFIKDITEVKEKEKELILKSVAIKEIHHRVKNNLQTIASLLRLQSRRIDNDLVKKAFNESISRILSIAVTHELLAQKGVDDIDIKTILSKLKDTTIDYGISPDKNIEIEIKGDSVIVNSDKATSIALVVNELLQNSVEHAFKSKKSGLIEIWIQKGCLYSSISVIDNGSGFDAKFIKTESLGHKIVEQIVKDRLSGHLSIESNISGTKIMFDFKNG</sequence>
<evidence type="ECO:0000313" key="10">
    <source>
        <dbReference type="EMBL" id="QEK12650.1"/>
    </source>
</evidence>
<dbReference type="PANTHER" id="PTHR41523:SF8">
    <property type="entry name" value="ETHYLENE RESPONSE SENSOR PROTEIN"/>
    <property type="match status" value="1"/>
</dbReference>
<evidence type="ECO:0000256" key="5">
    <source>
        <dbReference type="ARBA" id="ARBA00022741"/>
    </source>
</evidence>
<dbReference type="GO" id="GO:0000160">
    <property type="term" value="P:phosphorelay signal transduction system"/>
    <property type="evidence" value="ECO:0007669"/>
    <property type="project" value="UniProtKB-KW"/>
</dbReference>
<dbReference type="SUPFAM" id="SSF55785">
    <property type="entry name" value="PYP-like sensor domain (PAS domain)"/>
    <property type="match status" value="1"/>
</dbReference>
<accession>A0A5C0SEQ8</accession>
<reference evidence="10 11" key="1">
    <citation type="submission" date="2019-07" db="EMBL/GenBank/DDBJ databases">
        <title>Complete genome of Crassaminicella thermophila SY095.</title>
        <authorList>
            <person name="Li X."/>
        </authorList>
    </citation>
    <scope>NUCLEOTIDE SEQUENCE [LARGE SCALE GENOMIC DNA]</scope>
    <source>
        <strain evidence="10 11">SY095</strain>
    </source>
</reference>
<dbReference type="InterPro" id="IPR005467">
    <property type="entry name" value="His_kinase_dom"/>
</dbReference>
<keyword evidence="8" id="KW-0902">Two-component regulatory system</keyword>
<name>A0A5C0SEQ8_CRATE</name>
<keyword evidence="4" id="KW-0808">Transferase</keyword>
<dbReference type="Gene3D" id="3.30.450.280">
    <property type="entry name" value="GAF domain"/>
    <property type="match status" value="1"/>
</dbReference>
<dbReference type="InterPro" id="IPR038424">
    <property type="entry name" value="H_kinase_PdtaS_GAF_sf"/>
</dbReference>
<dbReference type="GO" id="GO:0004673">
    <property type="term" value="F:protein histidine kinase activity"/>
    <property type="evidence" value="ECO:0007669"/>
    <property type="project" value="UniProtKB-EC"/>
</dbReference>
<comment type="catalytic activity">
    <reaction evidence="1">
        <text>ATP + protein L-histidine = ADP + protein N-phospho-L-histidine.</text>
        <dbReference type="EC" id="2.7.13.3"/>
    </reaction>
</comment>
<evidence type="ECO:0000256" key="7">
    <source>
        <dbReference type="ARBA" id="ARBA00022840"/>
    </source>
</evidence>